<feature type="region of interest" description="Disordered" evidence="1">
    <location>
        <begin position="41"/>
        <end position="95"/>
    </location>
</feature>
<feature type="non-terminal residue" evidence="2">
    <location>
        <position position="169"/>
    </location>
</feature>
<dbReference type="EMBL" id="BQXS01010418">
    <property type="protein sequence ID" value="GKT33700.1"/>
    <property type="molecule type" value="Genomic_DNA"/>
</dbReference>
<accession>A0ABQ5KRU4</accession>
<keyword evidence="3" id="KW-1185">Reference proteome</keyword>
<name>A0ABQ5KRU4_9EUKA</name>
<evidence type="ECO:0000313" key="3">
    <source>
        <dbReference type="Proteomes" id="UP001057375"/>
    </source>
</evidence>
<comment type="caution">
    <text evidence="2">The sequence shown here is derived from an EMBL/GenBank/DDBJ whole genome shotgun (WGS) entry which is preliminary data.</text>
</comment>
<dbReference type="Proteomes" id="UP001057375">
    <property type="component" value="Unassembled WGS sequence"/>
</dbReference>
<feature type="compositionally biased region" description="Low complexity" evidence="1">
    <location>
        <begin position="72"/>
        <end position="90"/>
    </location>
</feature>
<reference evidence="2" key="1">
    <citation type="submission" date="2022-03" db="EMBL/GenBank/DDBJ databases">
        <title>Draft genome sequence of Aduncisulcus paluster, a free-living microaerophilic Fornicata.</title>
        <authorList>
            <person name="Yuyama I."/>
            <person name="Kume K."/>
            <person name="Tamura T."/>
            <person name="Inagaki Y."/>
            <person name="Hashimoto T."/>
        </authorList>
    </citation>
    <scope>NUCLEOTIDE SEQUENCE</scope>
    <source>
        <strain evidence="2">NY0171</strain>
    </source>
</reference>
<protein>
    <submittedName>
        <fullName evidence="2">Uncharacterized protein</fullName>
    </submittedName>
</protein>
<gene>
    <name evidence="2" type="ORF">ADUPG1_007483</name>
</gene>
<evidence type="ECO:0000313" key="2">
    <source>
        <dbReference type="EMBL" id="GKT33700.1"/>
    </source>
</evidence>
<organism evidence="2 3">
    <name type="scientific">Aduncisulcus paluster</name>
    <dbReference type="NCBI Taxonomy" id="2918883"/>
    <lineage>
        <taxon>Eukaryota</taxon>
        <taxon>Metamonada</taxon>
        <taxon>Carpediemonas-like organisms</taxon>
        <taxon>Aduncisulcus</taxon>
    </lineage>
</organism>
<evidence type="ECO:0000256" key="1">
    <source>
        <dbReference type="SAM" id="MobiDB-lite"/>
    </source>
</evidence>
<sequence length="169" mass="18492">MKSETGDYLPAQAYEILLKEGKLDEQALDYFKSHVIDLASMSAPSGTESPELETPETSSPMDEGSSMEDTSTKNSSTENSSQEVSSSGTGVHDEDSELLSIKGKTLFREVLDAGVSQEAIEGVLGMEMGHPLEEIRTYCMDKEGYMHLICMRIGVYMGIDAEHVFKHGL</sequence>
<proteinExistence type="predicted"/>